<organism evidence="3 4">
    <name type="scientific">Bifidobacterium apri</name>
    <dbReference type="NCBI Taxonomy" id="1769423"/>
    <lineage>
        <taxon>Bacteria</taxon>
        <taxon>Bacillati</taxon>
        <taxon>Actinomycetota</taxon>
        <taxon>Actinomycetes</taxon>
        <taxon>Bifidobacteriales</taxon>
        <taxon>Bifidobacteriaceae</taxon>
        <taxon>Bifidobacterium</taxon>
    </lineage>
</organism>
<comment type="caution">
    <text evidence="3">The sequence shown here is derived from an EMBL/GenBank/DDBJ whole genome shotgun (WGS) entry which is preliminary data.</text>
</comment>
<evidence type="ECO:0000256" key="2">
    <source>
        <dbReference type="SAM" id="Phobius"/>
    </source>
</evidence>
<proteinExistence type="predicted"/>
<gene>
    <name evidence="3" type="ORF">DSM100238_1214</name>
</gene>
<dbReference type="EMBL" id="WBSO01000007">
    <property type="protein sequence ID" value="KAB8297611.1"/>
    <property type="molecule type" value="Genomic_DNA"/>
</dbReference>
<evidence type="ECO:0000256" key="1">
    <source>
        <dbReference type="SAM" id="MobiDB-lite"/>
    </source>
</evidence>
<evidence type="ECO:0000313" key="4">
    <source>
        <dbReference type="Proteomes" id="UP000440041"/>
    </source>
</evidence>
<protein>
    <submittedName>
        <fullName evidence="3">Uncharacterized protein</fullName>
    </submittedName>
</protein>
<evidence type="ECO:0000313" key="3">
    <source>
        <dbReference type="EMBL" id="KAB8297611.1"/>
    </source>
</evidence>
<keyword evidence="4" id="KW-1185">Reference proteome</keyword>
<feature type="compositionally biased region" description="Polar residues" evidence="1">
    <location>
        <begin position="43"/>
        <end position="64"/>
    </location>
</feature>
<dbReference type="OrthoDB" id="3233502at2"/>
<feature type="transmembrane region" description="Helical" evidence="2">
    <location>
        <begin position="18"/>
        <end position="38"/>
    </location>
</feature>
<keyword evidence="2" id="KW-0812">Transmembrane</keyword>
<name>A0A6A2V8U9_9BIFI</name>
<reference evidence="3 4" key="1">
    <citation type="submission" date="2019-09" db="EMBL/GenBank/DDBJ databases">
        <title>Characterization of the phylogenetic diversity of two novel species belonging to the genus Bifidobacterium: Bifidobacterium cebidarum sp. nov. and Bifidobacterium leontopitheci sp. nov.</title>
        <authorList>
            <person name="Lugli G.A."/>
            <person name="Duranti S."/>
            <person name="Milani C."/>
            <person name="Turroni F."/>
            <person name="Ventura M."/>
        </authorList>
    </citation>
    <scope>NUCLEOTIDE SEQUENCE [LARGE SCALE GENOMIC DNA]</scope>
    <source>
        <strain evidence="3 4">DSM 100238</strain>
    </source>
</reference>
<sequence length="209" mass="22385">MDIKIATGVNDHRHAKTVWIILAAVAVVAAAVALTVALTTRDTATPRPSVTTTAATKRSPNTAATPKFPASYARAIDHYLDDTATALDQQKEDQGNTQVPVQTRATPSYRIGVDGTHEPAILRSVEDVQIPAGKYQLTAYCIGEGSADVDFTVGGASKHGLLQCSPDEVNQSNLIIDTDGTASERTVTITPSEHCESMIGYQILYYRQQ</sequence>
<accession>A0A6A2V8U9</accession>
<keyword evidence="2" id="KW-0472">Membrane</keyword>
<feature type="region of interest" description="Disordered" evidence="1">
    <location>
        <begin position="43"/>
        <end position="67"/>
    </location>
</feature>
<dbReference type="Proteomes" id="UP000440041">
    <property type="component" value="Unassembled WGS sequence"/>
</dbReference>
<keyword evidence="2" id="KW-1133">Transmembrane helix</keyword>
<dbReference type="RefSeq" id="WP_152355782.1">
    <property type="nucleotide sequence ID" value="NZ_JBHLXF010000007.1"/>
</dbReference>
<dbReference type="AlphaFoldDB" id="A0A6A2V8U9"/>